<comment type="caution">
    <text evidence="17">The sequence shown here is derived from an EMBL/GenBank/DDBJ whole genome shotgun (WGS) entry which is preliminary data.</text>
</comment>
<dbReference type="AlphaFoldDB" id="A0A7J6MA63"/>
<dbReference type="Proteomes" id="UP000570595">
    <property type="component" value="Unassembled WGS sequence"/>
</dbReference>
<feature type="transmembrane region" description="Helical" evidence="12">
    <location>
        <begin position="12"/>
        <end position="34"/>
    </location>
</feature>
<dbReference type="SUPFAM" id="SSF51230">
    <property type="entry name" value="Single hybrid motif"/>
    <property type="match status" value="1"/>
</dbReference>
<dbReference type="InterPro" id="IPR011763">
    <property type="entry name" value="COA_CT_C"/>
</dbReference>
<dbReference type="InterPro" id="IPR011054">
    <property type="entry name" value="Rudment_hybrid_motif"/>
</dbReference>
<dbReference type="InterPro" id="IPR011764">
    <property type="entry name" value="Biotin_carboxylation_dom"/>
</dbReference>
<dbReference type="PANTHER" id="PTHR22855">
    <property type="entry name" value="ACETYL, PROPIONYL, PYRUVATE, AND GLUTACONYL CARBOXYLASE-RELATED"/>
    <property type="match status" value="1"/>
</dbReference>
<evidence type="ECO:0000256" key="5">
    <source>
        <dbReference type="ARBA" id="ARBA00022840"/>
    </source>
</evidence>
<accession>A0A7J6MA63</accession>
<dbReference type="OrthoDB" id="439921at2759"/>
<comment type="similarity">
    <text evidence="1">Belongs to the AccD/PCCB family.</text>
</comment>
<evidence type="ECO:0000313" key="17">
    <source>
        <dbReference type="EMBL" id="KAF4668492.1"/>
    </source>
</evidence>
<dbReference type="InterPro" id="IPR045190">
    <property type="entry name" value="MCCB/AccD1-like"/>
</dbReference>
<dbReference type="Pfam" id="PF00364">
    <property type="entry name" value="Biotin_lipoyl"/>
    <property type="match status" value="1"/>
</dbReference>
<feature type="domain" description="CoA carboxyltransferase C-terminal" evidence="16">
    <location>
        <begin position="631"/>
        <end position="881"/>
    </location>
</feature>
<dbReference type="InterPro" id="IPR011053">
    <property type="entry name" value="Single_hybrid_motif"/>
</dbReference>
<evidence type="ECO:0000256" key="7">
    <source>
        <dbReference type="ARBA" id="ARBA00025711"/>
    </source>
</evidence>
<sequence length="893" mass="95323">MWWSATEYTTTPVVKGSTLFATFLITIWFGSALIGEGLPQHRLRGGIILNREVVVIASSIRGCRGVGANLLEPTSFSCLQRIVHCYAQNETLPGFSIPQDTPGLRVDYGVVEGQKLSLEFDPLLVKVIGVGKDWAETLECLVNGLKAMVLEGPGMRTNVPRLIEILTHPVFAKKQEDVYTSFLSEYMSGKPKEDKPKEKSTVEEVAICAPMAGVVYDVKVKVGDKVADEDVVAVLESMKTQTEIAAPSGGEVISVNVNKGDQVGEDQTLVTISAASTATTQRSQEEEEAIESHQVPRALAVGAVGGGRGPTSMWFKAVALIDRESGAKGKSHKKAIAGVLTSKLSSESAAGKRNTAHMEGLCKALHQKLAEVADGGSEKAVQLHRSRGKLLARERIELLIDHGTEFLELSALAAYGMYDKTVHKGAIVIGIGVVHGVECLIISNESTIKGGTMFPIGVKKNLRAQHIAESLHLPCIYFVDSGGAFLPLQAEVFPETGGRGFCNQARMSSMGIPQLACVCGMSTAGGRQGGGAYIPAMCDEMIMVKEQGTIYLAGPPLVKAATGEEVGPQELGGADMHTTVSGVADNMAADEKSAIKILRGMVDTHTMGDTLTPARLPTTSTEPPHLGWAPPLVSPSTMLCVVPAPAAGATAGTVLATINAYEVLVRILDVSRFHEFKPRFGTTLVCGMGRVCGGPLTGFLANHLGGPLTSQAALKATHFLMICEQRRMPVVFLQNIAGFMVGKNYERQGITKDGAKMVRAVSCLTVPKITIIIGGSHGAGNYAMAGRAYDPEFLFMWPNAQISVMGAAQAAHVLTTVSGKKDPKTLKAMQDAVTKKYLAESSCYYSTARIWDDGVIDPRDTRKVLAMCLSLCERKLEKQKGSSEGNNFGVFRM</sequence>
<dbReference type="PROSITE" id="PS50989">
    <property type="entry name" value="COA_CT_CTER"/>
    <property type="match status" value="1"/>
</dbReference>
<keyword evidence="5" id="KW-0067">ATP-binding</keyword>
<keyword evidence="12" id="KW-1133">Transmembrane helix</keyword>
<dbReference type="UniPathway" id="UPA00363">
    <property type="reaction ID" value="UER00861"/>
</dbReference>
<evidence type="ECO:0000256" key="10">
    <source>
        <dbReference type="ARBA" id="ARBA00031404"/>
    </source>
</evidence>
<evidence type="ECO:0000256" key="1">
    <source>
        <dbReference type="ARBA" id="ARBA00006102"/>
    </source>
</evidence>
<gene>
    <name evidence="17" type="ORF">FOZ61_006333</name>
</gene>
<dbReference type="EMBL" id="JABAHT010000036">
    <property type="protein sequence ID" value="KAF4668492.1"/>
    <property type="molecule type" value="Genomic_DNA"/>
</dbReference>
<keyword evidence="6" id="KW-0809">Transit peptide</keyword>
<evidence type="ECO:0000259" key="15">
    <source>
        <dbReference type="PROSITE" id="PS50980"/>
    </source>
</evidence>
<dbReference type="SUPFAM" id="SSF52096">
    <property type="entry name" value="ClpP/crotonase"/>
    <property type="match status" value="2"/>
</dbReference>
<dbReference type="PANTHER" id="PTHR22855:SF13">
    <property type="entry name" value="METHYLCROTONOYL-COA CARBOXYLASE BETA CHAIN, MITOCHONDRIAL"/>
    <property type="match status" value="1"/>
</dbReference>
<comment type="catalytic activity">
    <reaction evidence="11">
        <text>3-methylbut-2-enoyl-CoA + hydrogencarbonate + ATP = 3-methyl-(2E)-glutaconyl-CoA + ADP + phosphate + H(+)</text>
        <dbReference type="Rhea" id="RHEA:13589"/>
        <dbReference type="ChEBI" id="CHEBI:15378"/>
        <dbReference type="ChEBI" id="CHEBI:17544"/>
        <dbReference type="ChEBI" id="CHEBI:30616"/>
        <dbReference type="ChEBI" id="CHEBI:43474"/>
        <dbReference type="ChEBI" id="CHEBI:57344"/>
        <dbReference type="ChEBI" id="CHEBI:57346"/>
        <dbReference type="ChEBI" id="CHEBI:456216"/>
        <dbReference type="EC" id="6.4.1.4"/>
    </reaction>
</comment>
<keyword evidence="4" id="KW-0450">Lipoyl</keyword>
<evidence type="ECO:0000259" key="16">
    <source>
        <dbReference type="PROSITE" id="PS50989"/>
    </source>
</evidence>
<dbReference type="GO" id="GO:0005524">
    <property type="term" value="F:ATP binding"/>
    <property type="evidence" value="ECO:0007669"/>
    <property type="project" value="UniProtKB-KW"/>
</dbReference>
<dbReference type="InterPro" id="IPR034733">
    <property type="entry name" value="AcCoA_carboxyl_beta"/>
</dbReference>
<evidence type="ECO:0000256" key="12">
    <source>
        <dbReference type="SAM" id="Phobius"/>
    </source>
</evidence>
<feature type="domain" description="CoA carboxyltransferase N-terminal" evidence="15">
    <location>
        <begin position="358"/>
        <end position="617"/>
    </location>
</feature>
<feature type="domain" description="Biotin carboxylation" evidence="14">
    <location>
        <begin position="1"/>
        <end position="188"/>
    </location>
</feature>
<dbReference type="EC" id="6.4.1.4" evidence="8"/>
<dbReference type="CDD" id="cd06850">
    <property type="entry name" value="biotinyl_domain"/>
    <property type="match status" value="1"/>
</dbReference>
<dbReference type="InterPro" id="IPR003016">
    <property type="entry name" value="2-oxoA_DH_lipoyl-BS"/>
</dbReference>
<evidence type="ECO:0000256" key="9">
    <source>
        <dbReference type="ARBA" id="ARBA00031237"/>
    </source>
</evidence>
<dbReference type="InterPro" id="IPR005482">
    <property type="entry name" value="Biotin_COase_C"/>
</dbReference>
<evidence type="ECO:0000256" key="11">
    <source>
        <dbReference type="ARBA" id="ARBA00052347"/>
    </source>
</evidence>
<dbReference type="Pfam" id="PF01039">
    <property type="entry name" value="Carboxyl_trans"/>
    <property type="match status" value="1"/>
</dbReference>
<evidence type="ECO:0000256" key="2">
    <source>
        <dbReference type="ARBA" id="ARBA00022598"/>
    </source>
</evidence>
<dbReference type="PROSITE" id="PS50968">
    <property type="entry name" value="BIOTINYL_LIPOYL"/>
    <property type="match status" value="1"/>
</dbReference>
<dbReference type="FunFam" id="3.90.226.10:FF:000004">
    <property type="entry name" value="Methylcrotonoyl-CoA carboxylase beta chain"/>
    <property type="match status" value="1"/>
</dbReference>
<evidence type="ECO:0000256" key="6">
    <source>
        <dbReference type="ARBA" id="ARBA00022946"/>
    </source>
</evidence>
<dbReference type="PROSITE" id="PS50980">
    <property type="entry name" value="COA_CT_NTER"/>
    <property type="match status" value="1"/>
</dbReference>
<protein>
    <recommendedName>
        <fullName evidence="8">methylcrotonoyl-CoA carboxylase</fullName>
        <ecNumber evidence="8">6.4.1.4</ecNumber>
    </recommendedName>
    <alternativeName>
        <fullName evidence="10">3-methylcrotonyl-CoA carboxylase 2</fullName>
    </alternativeName>
    <alternativeName>
        <fullName evidence="9">3-methylcrotonyl-CoA:carbon dioxide ligase subunit beta</fullName>
    </alternativeName>
</protein>
<keyword evidence="2" id="KW-0436">Ligase</keyword>
<dbReference type="PROSITE" id="PS50979">
    <property type="entry name" value="BC"/>
    <property type="match status" value="1"/>
</dbReference>
<evidence type="ECO:0000259" key="13">
    <source>
        <dbReference type="PROSITE" id="PS50968"/>
    </source>
</evidence>
<evidence type="ECO:0000313" key="18">
    <source>
        <dbReference type="Proteomes" id="UP000570595"/>
    </source>
</evidence>
<reference evidence="17 18" key="1">
    <citation type="submission" date="2020-04" db="EMBL/GenBank/DDBJ databases">
        <title>Perkinsus olseni comparative genomics.</title>
        <authorList>
            <person name="Bogema D.R."/>
        </authorList>
    </citation>
    <scope>NUCLEOTIDE SEQUENCE [LARGE SCALE GENOMIC DNA]</scope>
    <source>
        <strain evidence="17">ATCC PRA-179</strain>
    </source>
</reference>
<dbReference type="InterPro" id="IPR011762">
    <property type="entry name" value="COA_CT_N"/>
</dbReference>
<evidence type="ECO:0000259" key="14">
    <source>
        <dbReference type="PROSITE" id="PS50979"/>
    </source>
</evidence>
<dbReference type="InterPro" id="IPR029045">
    <property type="entry name" value="ClpP/crotonase-like_dom_sf"/>
</dbReference>
<dbReference type="PROSITE" id="PS00189">
    <property type="entry name" value="LIPOYL"/>
    <property type="match status" value="1"/>
</dbReference>
<feature type="domain" description="Lipoyl-binding" evidence="13">
    <location>
        <begin position="195"/>
        <end position="273"/>
    </location>
</feature>
<keyword evidence="3" id="KW-0547">Nucleotide-binding</keyword>
<dbReference type="SMART" id="SM00878">
    <property type="entry name" value="Biotin_carb_C"/>
    <property type="match status" value="1"/>
</dbReference>
<dbReference type="Pfam" id="PF02785">
    <property type="entry name" value="Biotin_carb_C"/>
    <property type="match status" value="1"/>
</dbReference>
<dbReference type="GO" id="GO:0006552">
    <property type="term" value="P:L-leucine catabolic process"/>
    <property type="evidence" value="ECO:0007669"/>
    <property type="project" value="UniProtKB-UniPathway"/>
</dbReference>
<organism evidence="17 18">
    <name type="scientific">Perkinsus olseni</name>
    <name type="common">Perkinsus atlanticus</name>
    <dbReference type="NCBI Taxonomy" id="32597"/>
    <lineage>
        <taxon>Eukaryota</taxon>
        <taxon>Sar</taxon>
        <taxon>Alveolata</taxon>
        <taxon>Perkinsozoa</taxon>
        <taxon>Perkinsea</taxon>
        <taxon>Perkinsida</taxon>
        <taxon>Perkinsidae</taxon>
        <taxon>Perkinsus</taxon>
    </lineage>
</organism>
<evidence type="ECO:0000256" key="4">
    <source>
        <dbReference type="ARBA" id="ARBA00022823"/>
    </source>
</evidence>
<dbReference type="FunFam" id="3.90.226.10:FF:000046">
    <property type="entry name" value="Geranyl-CoA carboxylase beta subunit"/>
    <property type="match status" value="1"/>
</dbReference>
<comment type="pathway">
    <text evidence="7">Amino-acid degradation; L-leucine degradation; (S)-3-hydroxy-3-methylglutaryl-CoA from 3-isovaleryl-CoA: step 2/3.</text>
</comment>
<dbReference type="Gene3D" id="3.30.470.20">
    <property type="entry name" value="ATP-grasp fold, B domain"/>
    <property type="match status" value="1"/>
</dbReference>
<dbReference type="GO" id="GO:1905202">
    <property type="term" value="C:methylcrotonoyl-CoA carboxylase complex"/>
    <property type="evidence" value="ECO:0007669"/>
    <property type="project" value="TreeGrafter"/>
</dbReference>
<name>A0A7J6MA63_PEROL</name>
<dbReference type="GO" id="GO:0004485">
    <property type="term" value="F:methylcrotonoyl-CoA carboxylase activity"/>
    <property type="evidence" value="ECO:0007669"/>
    <property type="project" value="UniProtKB-EC"/>
</dbReference>
<keyword evidence="12" id="KW-0472">Membrane</keyword>
<evidence type="ECO:0000256" key="8">
    <source>
        <dbReference type="ARBA" id="ARBA00026116"/>
    </source>
</evidence>
<dbReference type="InterPro" id="IPR000089">
    <property type="entry name" value="Biotin_lipoyl"/>
</dbReference>
<proteinExistence type="inferred from homology"/>
<keyword evidence="12" id="KW-0812">Transmembrane</keyword>
<evidence type="ECO:0000256" key="3">
    <source>
        <dbReference type="ARBA" id="ARBA00022741"/>
    </source>
</evidence>
<dbReference type="Gene3D" id="3.90.226.10">
    <property type="entry name" value="2-enoyl-CoA Hydratase, Chain A, domain 1"/>
    <property type="match status" value="2"/>
</dbReference>
<dbReference type="SUPFAM" id="SSF51246">
    <property type="entry name" value="Rudiment single hybrid motif"/>
    <property type="match status" value="1"/>
</dbReference>
<dbReference type="Gene3D" id="2.40.50.100">
    <property type="match status" value="1"/>
</dbReference>